<proteinExistence type="predicted"/>
<accession>A0A5P2HGZ7</accession>
<reference evidence="2 3" key="1">
    <citation type="submission" date="2019-09" db="EMBL/GenBank/DDBJ databases">
        <title>FDA dAtabase for Regulatory Grade micrObial Sequences (FDA-ARGOS): Supporting development and validation of Infectious Disease Dx tests.</title>
        <authorList>
            <person name="Sciortino C."/>
            <person name="Tallon L."/>
            <person name="Sadzewicz L."/>
            <person name="Vavikolanu K."/>
            <person name="Mehta A."/>
            <person name="Aluvathingal J."/>
            <person name="Nadendla S."/>
            <person name="Nandy P."/>
            <person name="Geyer C."/>
            <person name="Yan Y."/>
            <person name="Sichtig H."/>
        </authorList>
    </citation>
    <scope>NUCLEOTIDE SEQUENCE [LARGE SCALE GENOMIC DNA]</scope>
    <source>
        <strain evidence="2 3">FDAARGOS_664</strain>
    </source>
</reference>
<sequence length="382" mass="39947">MSALTVQVDTLRSRLPRHAPAMARLSRMLPALARQAQLGATLLVSAREPVIVDPARVVIESDAGRAVLRFDLASSPALESIAADHDDARRVALANLYLSPWLAALQPAHTGTLVVRDLTRDLDRDAARDVGRNAVTEDAHDMASMSGLSLMLGTDMPCIVDAIDPSLADALARGIDDAAGSHAGHRVTGRIAGRLHIATRTLRLDILQSLRAGDVLLGWPLRAPFTAGAPLHGLSLRWGTAHGMQAHATVSIDGSTLILESPLTMIHDTQDLAADAAPDTALPPDASQAMKPDVPAQADVPVIDLGPMTVPVRVELVTLELSLDAIAALHPGSIVELPAPLDGAIVQLVCCGNTVASGQLVAVGDNLGVRIVQPLQATVDGH</sequence>
<dbReference type="EMBL" id="CP044067">
    <property type="protein sequence ID" value="QET06515.1"/>
    <property type="molecule type" value="Genomic_DNA"/>
</dbReference>
<organism evidence="2 3">
    <name type="scientific">Cupriavidus pauculus</name>
    <dbReference type="NCBI Taxonomy" id="82633"/>
    <lineage>
        <taxon>Bacteria</taxon>
        <taxon>Pseudomonadati</taxon>
        <taxon>Pseudomonadota</taxon>
        <taxon>Betaproteobacteria</taxon>
        <taxon>Burkholderiales</taxon>
        <taxon>Burkholderiaceae</taxon>
        <taxon>Cupriavidus</taxon>
    </lineage>
</organism>
<evidence type="ECO:0000313" key="2">
    <source>
        <dbReference type="EMBL" id="QET06515.1"/>
    </source>
</evidence>
<dbReference type="Pfam" id="PF01052">
    <property type="entry name" value="FliMN_C"/>
    <property type="match status" value="1"/>
</dbReference>
<gene>
    <name evidence="2" type="ORF">FOB72_32035</name>
</gene>
<dbReference type="RefSeq" id="WP_150377232.1">
    <property type="nucleotide sequence ID" value="NZ_CP044067.1"/>
</dbReference>
<name>A0A5P2HGZ7_9BURK</name>
<feature type="domain" description="Flagellar motor switch protein FliN-like C-terminal" evidence="1">
    <location>
        <begin position="308"/>
        <end position="375"/>
    </location>
</feature>
<evidence type="ECO:0000313" key="3">
    <source>
        <dbReference type="Proteomes" id="UP000322822"/>
    </source>
</evidence>
<dbReference type="Gene3D" id="2.30.330.10">
    <property type="entry name" value="SpoA-like"/>
    <property type="match status" value="1"/>
</dbReference>
<dbReference type="OrthoDB" id="9148477at2"/>
<evidence type="ECO:0000259" key="1">
    <source>
        <dbReference type="Pfam" id="PF01052"/>
    </source>
</evidence>
<dbReference type="InterPro" id="IPR036429">
    <property type="entry name" value="SpoA-like_sf"/>
</dbReference>
<dbReference type="SUPFAM" id="SSF101801">
    <property type="entry name" value="Surface presentation of antigens (SPOA)"/>
    <property type="match status" value="1"/>
</dbReference>
<protein>
    <recommendedName>
        <fullName evidence="1">Flagellar motor switch protein FliN-like C-terminal domain-containing protein</fullName>
    </recommendedName>
</protein>
<dbReference type="InterPro" id="IPR001543">
    <property type="entry name" value="FliN-like_C"/>
</dbReference>
<dbReference type="AlphaFoldDB" id="A0A5P2HGZ7"/>
<dbReference type="Proteomes" id="UP000322822">
    <property type="component" value="Chromosome 2"/>
</dbReference>